<dbReference type="GO" id="GO:0005737">
    <property type="term" value="C:cytoplasm"/>
    <property type="evidence" value="ECO:0007669"/>
    <property type="project" value="UniProtKB-ARBA"/>
</dbReference>
<feature type="domain" description="Prokaryotic-type class I peptide chain release factors" evidence="5">
    <location>
        <begin position="186"/>
        <end position="202"/>
    </location>
</feature>
<dbReference type="PROSITE" id="PS00745">
    <property type="entry name" value="RF_PROK_I"/>
    <property type="match status" value="1"/>
</dbReference>
<name>A0A0G1NLV6_9BACT</name>
<dbReference type="GO" id="GO:0003747">
    <property type="term" value="F:translation release factor activity"/>
    <property type="evidence" value="ECO:0007669"/>
    <property type="project" value="InterPro"/>
</dbReference>
<proteinExistence type="inferred from homology"/>
<gene>
    <name evidence="6" type="ORF">UW84_C0040G0008</name>
</gene>
<evidence type="ECO:0000313" key="7">
    <source>
        <dbReference type="Proteomes" id="UP000034797"/>
    </source>
</evidence>
<protein>
    <submittedName>
        <fullName evidence="6">Peptide chain release factor 1</fullName>
    </submittedName>
</protein>
<dbReference type="InterPro" id="IPR005139">
    <property type="entry name" value="PCRF"/>
</dbReference>
<dbReference type="Gene3D" id="3.30.160.20">
    <property type="match status" value="1"/>
</dbReference>
<sequence>MDNPYIQAEINRIEAEIKANEALVSDLELGSLATIEIIRLQAQLQNLLTSSENNPSPVGADPRVRPSPDSSPAIIEIRGAAGGDESKIFANDLLRMYSRFAQNHGFSIEAIDEGVIRVSRPDRSLWDHGAYETFQYESGVHRVQRVPDTESAGRIHTSTATVAVLPEIKPNQLVVRDQDLEWQFTRAGGPGGQNVNKVNTAVRLTHLPTGLTVFVHEERYQARNKEIALNMIRAKIWQAEEEKRLSAQSNQRSLAVGSGMRAEKVKTYNFPQNRLTDHRIDKSWHNLKEIMEGRLDEMFEFTLSTLKSLP</sequence>
<dbReference type="SMART" id="SM00937">
    <property type="entry name" value="PCRF"/>
    <property type="match status" value="1"/>
</dbReference>
<accession>A0A0G1NLV6</accession>
<evidence type="ECO:0000259" key="5">
    <source>
        <dbReference type="PROSITE" id="PS00745"/>
    </source>
</evidence>
<evidence type="ECO:0000256" key="4">
    <source>
        <dbReference type="SAM" id="MobiDB-lite"/>
    </source>
</evidence>
<dbReference type="SUPFAM" id="SSF75620">
    <property type="entry name" value="Release factor"/>
    <property type="match status" value="1"/>
</dbReference>
<evidence type="ECO:0000256" key="3">
    <source>
        <dbReference type="ARBA" id="ARBA00022917"/>
    </source>
</evidence>
<evidence type="ECO:0000256" key="2">
    <source>
        <dbReference type="ARBA" id="ARBA00022481"/>
    </source>
</evidence>
<comment type="caution">
    <text evidence="6">The sequence shown here is derived from an EMBL/GenBank/DDBJ whole genome shotgun (WGS) entry which is preliminary data.</text>
</comment>
<keyword evidence="2" id="KW-0488">Methylation</keyword>
<dbReference type="PATRIC" id="fig|1618380.3.peg.640"/>
<dbReference type="AlphaFoldDB" id="A0A0G1NLV6"/>
<keyword evidence="3" id="KW-0648">Protein biosynthesis</keyword>
<dbReference type="PANTHER" id="PTHR43804:SF7">
    <property type="entry name" value="LD18447P"/>
    <property type="match status" value="1"/>
</dbReference>
<dbReference type="Pfam" id="PF03462">
    <property type="entry name" value="PCRF"/>
    <property type="match status" value="1"/>
</dbReference>
<dbReference type="InterPro" id="IPR050057">
    <property type="entry name" value="Prokaryotic/Mito_RF"/>
</dbReference>
<evidence type="ECO:0000313" key="6">
    <source>
        <dbReference type="EMBL" id="KKT85184.1"/>
    </source>
</evidence>
<evidence type="ECO:0000256" key="1">
    <source>
        <dbReference type="ARBA" id="ARBA00010835"/>
    </source>
</evidence>
<dbReference type="InterPro" id="IPR000352">
    <property type="entry name" value="Pep_chain_release_fac_I"/>
</dbReference>
<dbReference type="Proteomes" id="UP000034797">
    <property type="component" value="Unassembled WGS sequence"/>
</dbReference>
<dbReference type="Gene3D" id="3.30.70.1660">
    <property type="match status" value="1"/>
</dbReference>
<feature type="region of interest" description="Disordered" evidence="4">
    <location>
        <begin position="50"/>
        <end position="71"/>
    </location>
</feature>
<comment type="similarity">
    <text evidence="1">Belongs to the prokaryotic/mitochondrial release factor family.</text>
</comment>
<reference evidence="6 7" key="1">
    <citation type="journal article" date="2015" name="Nature">
        <title>rRNA introns, odd ribosomes, and small enigmatic genomes across a large radiation of phyla.</title>
        <authorList>
            <person name="Brown C.T."/>
            <person name="Hug L.A."/>
            <person name="Thomas B.C."/>
            <person name="Sharon I."/>
            <person name="Castelle C.J."/>
            <person name="Singh A."/>
            <person name="Wilkins M.J."/>
            <person name="Williams K.H."/>
            <person name="Banfield J.F."/>
        </authorList>
    </citation>
    <scope>NUCLEOTIDE SEQUENCE [LARGE SCALE GENOMIC DNA]</scope>
</reference>
<dbReference type="PANTHER" id="PTHR43804">
    <property type="entry name" value="LD18447P"/>
    <property type="match status" value="1"/>
</dbReference>
<dbReference type="EMBL" id="LCJW01000040">
    <property type="protein sequence ID" value="KKT85184.1"/>
    <property type="molecule type" value="Genomic_DNA"/>
</dbReference>
<dbReference type="Pfam" id="PF00472">
    <property type="entry name" value="RF-1"/>
    <property type="match status" value="1"/>
</dbReference>
<dbReference type="InterPro" id="IPR045853">
    <property type="entry name" value="Pep_chain_release_fac_I_sf"/>
</dbReference>
<organism evidence="6 7">
    <name type="scientific">Candidatus Collierbacteria bacterium GW2011_GWA2_44_99</name>
    <dbReference type="NCBI Taxonomy" id="1618380"/>
    <lineage>
        <taxon>Bacteria</taxon>
        <taxon>Candidatus Collieribacteriota</taxon>
    </lineage>
</organism>